<evidence type="ECO:0000256" key="1">
    <source>
        <dbReference type="ARBA" id="ARBA00022614"/>
    </source>
</evidence>
<dbReference type="Proteomes" id="UP000215059">
    <property type="component" value="Unassembled WGS sequence"/>
</dbReference>
<evidence type="ECO:0000256" key="2">
    <source>
        <dbReference type="ARBA" id="ARBA00022737"/>
    </source>
</evidence>
<comment type="caution">
    <text evidence="3">The sequence shown here is derived from an EMBL/GenBank/DDBJ whole genome shotgun (WGS) entry which is preliminary data.</text>
</comment>
<evidence type="ECO:0008006" key="5">
    <source>
        <dbReference type="Google" id="ProtNLM"/>
    </source>
</evidence>
<name>A0A235F8M2_9BACL</name>
<dbReference type="SUPFAM" id="SSF52058">
    <property type="entry name" value="L domain-like"/>
    <property type="match status" value="1"/>
</dbReference>
<dbReference type="PANTHER" id="PTHR46652">
    <property type="entry name" value="LEUCINE-RICH REPEAT AND IQ DOMAIN-CONTAINING PROTEIN 1-RELATED"/>
    <property type="match status" value="1"/>
</dbReference>
<keyword evidence="4" id="KW-1185">Reference proteome</keyword>
<evidence type="ECO:0000313" key="4">
    <source>
        <dbReference type="Proteomes" id="UP000215059"/>
    </source>
</evidence>
<dbReference type="Gene3D" id="3.80.10.10">
    <property type="entry name" value="Ribonuclease Inhibitor"/>
    <property type="match status" value="1"/>
</dbReference>
<keyword evidence="2" id="KW-0677">Repeat</keyword>
<dbReference type="InterPro" id="IPR032675">
    <property type="entry name" value="LRR_dom_sf"/>
</dbReference>
<dbReference type="AlphaFoldDB" id="A0A235F8M2"/>
<keyword evidence="1" id="KW-0433">Leucine-rich repeat</keyword>
<reference evidence="3 4" key="1">
    <citation type="submission" date="2017-07" db="EMBL/GenBank/DDBJ databases">
        <title>Fictibacillus sp. nov. GDSW-R2A3 Genome sequencing and assembly.</title>
        <authorList>
            <person name="Mayilraj S."/>
        </authorList>
    </citation>
    <scope>NUCLEOTIDE SEQUENCE [LARGE SCALE GENOMIC DNA]</scope>
    <source>
        <strain evidence="3 4">GDSW-R2A3</strain>
    </source>
</reference>
<dbReference type="RefSeq" id="WP_094252943.1">
    <property type="nucleotide sequence ID" value="NZ_JBHLXL010000001.1"/>
</dbReference>
<sequence>MKLQKDKNVILRVYDDGEVDVMISSKYLDECIEYINLHHITKIDIKDLYYEGEDLEFLSQCPTVKKVSIASEDLKDISGLFFLENVTHLAIEGTTIVKKGIDFSLFPNLESLGFQWNKKLQGFHQLPALKELYLCNYAPKHGNLEELSALNELEELTITQSKVRTLQGIQHLSKLRKLELNYMRTLTSLEGIEGLDSLQRLDITSCKNITDLSRIQSLNSLEWVFLDRCGEIPSIGFVQSLHRLKHFVFPKTNVLDGDITLCLHIDYVHFDSKKHYSHKWTDVEKWSGRFK</sequence>
<organism evidence="3 4">
    <name type="scientific">Fictibacillus aquaticus</name>
    <dbReference type="NCBI Taxonomy" id="2021314"/>
    <lineage>
        <taxon>Bacteria</taxon>
        <taxon>Bacillati</taxon>
        <taxon>Bacillota</taxon>
        <taxon>Bacilli</taxon>
        <taxon>Bacillales</taxon>
        <taxon>Fictibacillaceae</taxon>
        <taxon>Fictibacillus</taxon>
    </lineage>
</organism>
<protein>
    <recommendedName>
        <fullName evidence="5">Internalin</fullName>
    </recommendedName>
</protein>
<evidence type="ECO:0000313" key="3">
    <source>
        <dbReference type="EMBL" id="OYD57592.1"/>
    </source>
</evidence>
<proteinExistence type="predicted"/>
<dbReference type="OrthoDB" id="9157385at2"/>
<dbReference type="InterPro" id="IPR050836">
    <property type="entry name" value="SDS22/Internalin_LRR"/>
</dbReference>
<gene>
    <name evidence="3" type="ORF">CGZ90_13065</name>
</gene>
<dbReference type="EMBL" id="NOII01000003">
    <property type="protein sequence ID" value="OYD57592.1"/>
    <property type="molecule type" value="Genomic_DNA"/>
</dbReference>
<dbReference type="PANTHER" id="PTHR46652:SF3">
    <property type="entry name" value="LEUCINE-RICH REPEAT-CONTAINING PROTEIN 9"/>
    <property type="match status" value="1"/>
</dbReference>
<accession>A0A235F8M2</accession>